<accession>A0ABV6KFP7</accession>
<dbReference type="RefSeq" id="WP_335963912.1">
    <property type="nucleotide sequence ID" value="NZ_JAXBLX010000068.1"/>
</dbReference>
<dbReference type="SUPFAM" id="SSF51215">
    <property type="entry name" value="Regulatory protein AraC"/>
    <property type="match status" value="1"/>
</dbReference>
<dbReference type="InterPro" id="IPR009057">
    <property type="entry name" value="Homeodomain-like_sf"/>
</dbReference>
<organism evidence="5 6">
    <name type="scientific">Halalkalibacter kiskunsagensis</name>
    <dbReference type="NCBI Taxonomy" id="1548599"/>
    <lineage>
        <taxon>Bacteria</taxon>
        <taxon>Bacillati</taxon>
        <taxon>Bacillota</taxon>
        <taxon>Bacilli</taxon>
        <taxon>Bacillales</taxon>
        <taxon>Bacillaceae</taxon>
        <taxon>Halalkalibacter</taxon>
    </lineage>
</organism>
<comment type="caution">
    <text evidence="5">The sequence shown here is derived from an EMBL/GenBank/DDBJ whole genome shotgun (WGS) entry which is preliminary data.</text>
</comment>
<protein>
    <submittedName>
        <fullName evidence="5">AraC family transcriptional regulator</fullName>
    </submittedName>
</protein>
<name>A0ABV6KFP7_9BACI</name>
<dbReference type="PANTHER" id="PTHR43280">
    <property type="entry name" value="ARAC-FAMILY TRANSCRIPTIONAL REGULATOR"/>
    <property type="match status" value="1"/>
</dbReference>
<keyword evidence="6" id="KW-1185">Reference proteome</keyword>
<sequence>MERSQKKFWRNYIGHARLNLSFAAYTKVPTTWNEFHFTPDFHKLYYIIEGEGFVRVNQDTYYPKPGELYLLPAGAIQSYGTLNENTFGKYWCHFSATLGSSHLLDIVDTPISIKVKDPQKLQEQFQELIHYSNSDKLSSEFHIQSILLAILALFIDERNQTHTNIMKHTSFDNIRDVIHYIDEHIRDSLSIEQLAAIVNFHPNYFIKVFKEVTGSSPIQYIKKLRLERAKHLLISSDYSVSEVADLVGMDLPYFSRNFKEFTGFTATNYRDMIKHSD</sequence>
<keyword evidence="1" id="KW-0805">Transcription regulation</keyword>
<evidence type="ECO:0000256" key="2">
    <source>
        <dbReference type="ARBA" id="ARBA00023125"/>
    </source>
</evidence>
<dbReference type="SMART" id="SM00342">
    <property type="entry name" value="HTH_ARAC"/>
    <property type="match status" value="1"/>
</dbReference>
<dbReference type="InterPro" id="IPR018062">
    <property type="entry name" value="HTH_AraC-typ_CS"/>
</dbReference>
<dbReference type="Pfam" id="PF02311">
    <property type="entry name" value="AraC_binding"/>
    <property type="match status" value="1"/>
</dbReference>
<dbReference type="InterPro" id="IPR003313">
    <property type="entry name" value="AraC-bd"/>
</dbReference>
<gene>
    <name evidence="5" type="ORF">ACFFHM_16990</name>
</gene>
<dbReference type="SUPFAM" id="SSF46689">
    <property type="entry name" value="Homeodomain-like"/>
    <property type="match status" value="2"/>
</dbReference>
<evidence type="ECO:0000256" key="3">
    <source>
        <dbReference type="ARBA" id="ARBA00023163"/>
    </source>
</evidence>
<dbReference type="PROSITE" id="PS00041">
    <property type="entry name" value="HTH_ARAC_FAMILY_1"/>
    <property type="match status" value="1"/>
</dbReference>
<dbReference type="InterPro" id="IPR037923">
    <property type="entry name" value="HTH-like"/>
</dbReference>
<dbReference type="Pfam" id="PF12833">
    <property type="entry name" value="HTH_18"/>
    <property type="match status" value="1"/>
</dbReference>
<keyword evidence="3" id="KW-0804">Transcription</keyword>
<dbReference type="InterPro" id="IPR018060">
    <property type="entry name" value="HTH_AraC"/>
</dbReference>
<reference evidence="5 6" key="1">
    <citation type="submission" date="2024-09" db="EMBL/GenBank/DDBJ databases">
        <authorList>
            <person name="Sun Q."/>
            <person name="Mori K."/>
        </authorList>
    </citation>
    <scope>NUCLEOTIDE SEQUENCE [LARGE SCALE GENOMIC DNA]</scope>
    <source>
        <strain evidence="5 6">NCAIM B.02610</strain>
    </source>
</reference>
<dbReference type="Gene3D" id="2.60.120.280">
    <property type="entry name" value="Regulatory protein AraC"/>
    <property type="match status" value="1"/>
</dbReference>
<evidence type="ECO:0000259" key="4">
    <source>
        <dbReference type="PROSITE" id="PS01124"/>
    </source>
</evidence>
<proteinExistence type="predicted"/>
<evidence type="ECO:0000313" key="5">
    <source>
        <dbReference type="EMBL" id="MFC0472151.1"/>
    </source>
</evidence>
<evidence type="ECO:0000256" key="1">
    <source>
        <dbReference type="ARBA" id="ARBA00023015"/>
    </source>
</evidence>
<dbReference type="Proteomes" id="UP001589838">
    <property type="component" value="Unassembled WGS sequence"/>
</dbReference>
<feature type="domain" description="HTH araC/xylS-type" evidence="4">
    <location>
        <begin position="175"/>
        <end position="272"/>
    </location>
</feature>
<evidence type="ECO:0000313" key="6">
    <source>
        <dbReference type="Proteomes" id="UP001589838"/>
    </source>
</evidence>
<keyword evidence="2" id="KW-0238">DNA-binding</keyword>
<dbReference type="PANTHER" id="PTHR43280:SF28">
    <property type="entry name" value="HTH-TYPE TRANSCRIPTIONAL ACTIVATOR RHAS"/>
    <property type="match status" value="1"/>
</dbReference>
<dbReference type="PROSITE" id="PS01124">
    <property type="entry name" value="HTH_ARAC_FAMILY_2"/>
    <property type="match status" value="1"/>
</dbReference>
<dbReference type="EMBL" id="JBHLUX010000039">
    <property type="protein sequence ID" value="MFC0472151.1"/>
    <property type="molecule type" value="Genomic_DNA"/>
</dbReference>
<dbReference type="Gene3D" id="1.10.10.60">
    <property type="entry name" value="Homeodomain-like"/>
    <property type="match status" value="2"/>
</dbReference>